<dbReference type="Proteomes" id="UP000220836">
    <property type="component" value="Unassembled WGS sequence"/>
</dbReference>
<feature type="transmembrane region" description="Helical" evidence="1">
    <location>
        <begin position="105"/>
        <end position="123"/>
    </location>
</feature>
<keyword evidence="1" id="KW-0472">Membrane</keyword>
<keyword evidence="3" id="KW-1185">Reference proteome</keyword>
<protein>
    <recommendedName>
        <fullName evidence="4">5-bromo-4-chloroindolyl phosphate hydrolysis protein</fullName>
    </recommendedName>
</protein>
<organism evidence="2 3">
    <name type="scientific">Pelagimonas varians</name>
    <dbReference type="NCBI Taxonomy" id="696760"/>
    <lineage>
        <taxon>Bacteria</taxon>
        <taxon>Pseudomonadati</taxon>
        <taxon>Pseudomonadota</taxon>
        <taxon>Alphaproteobacteria</taxon>
        <taxon>Rhodobacterales</taxon>
        <taxon>Roseobacteraceae</taxon>
        <taxon>Pelagimonas</taxon>
    </lineage>
</organism>
<evidence type="ECO:0000256" key="1">
    <source>
        <dbReference type="SAM" id="Phobius"/>
    </source>
</evidence>
<feature type="transmembrane region" description="Helical" evidence="1">
    <location>
        <begin position="80"/>
        <end position="99"/>
    </location>
</feature>
<name>A0A238KTM1_9RHOB</name>
<accession>A0A238KTM1</accession>
<evidence type="ECO:0000313" key="2">
    <source>
        <dbReference type="EMBL" id="SMX45502.1"/>
    </source>
</evidence>
<dbReference type="AlphaFoldDB" id="A0A238KTM1"/>
<evidence type="ECO:0000313" key="3">
    <source>
        <dbReference type="Proteomes" id="UP000220836"/>
    </source>
</evidence>
<sequence>MRSARHHQNQVRDPSFDSGLNVMFLAAFPLVLWLFQGSLLGIATALLQIGMFSIALRLISRGQEIHRSYNLAQVATPPRLPRKLMGSVLIGIVVVILAGHHFVSLALPVALGFAAMGLSIAAFGMDPRKAKGVDDPALINKLAAEHAWDNAEDTLCQITDRVSLLEDADLTRQAEAARSIVLRLMRTFGTQPQDVRRISKLVDKFTEIMRSEVDRLAAEWDGDNYLYARKRYVLKIDTLRQSFESHARAGSERSGRDSFDFEADLLLDRMPRESAA</sequence>
<feature type="transmembrane region" description="Helical" evidence="1">
    <location>
        <begin position="42"/>
        <end position="59"/>
    </location>
</feature>
<proteinExistence type="predicted"/>
<keyword evidence="1" id="KW-1133">Transmembrane helix</keyword>
<reference evidence="2 3" key="1">
    <citation type="submission" date="2017-05" db="EMBL/GenBank/DDBJ databases">
        <authorList>
            <person name="Song R."/>
            <person name="Chenine A.L."/>
            <person name="Ruprecht R.M."/>
        </authorList>
    </citation>
    <scope>NUCLEOTIDE SEQUENCE [LARGE SCALE GENOMIC DNA]</scope>
    <source>
        <strain evidence="2 3">CECT 8663</strain>
    </source>
</reference>
<feature type="transmembrane region" description="Helical" evidence="1">
    <location>
        <begin position="20"/>
        <end position="36"/>
    </location>
</feature>
<gene>
    <name evidence="2" type="ORF">PEV8663_03059</name>
</gene>
<evidence type="ECO:0008006" key="4">
    <source>
        <dbReference type="Google" id="ProtNLM"/>
    </source>
</evidence>
<keyword evidence="1" id="KW-0812">Transmembrane</keyword>
<dbReference type="EMBL" id="FXYH01000011">
    <property type="protein sequence ID" value="SMX45502.1"/>
    <property type="molecule type" value="Genomic_DNA"/>
</dbReference>